<evidence type="ECO:0000313" key="2">
    <source>
        <dbReference type="Proteomes" id="UP001165960"/>
    </source>
</evidence>
<dbReference type="Proteomes" id="UP001165960">
    <property type="component" value="Unassembled WGS sequence"/>
</dbReference>
<gene>
    <name evidence="1" type="primary">DAD1_2</name>
    <name evidence="1" type="ORF">DSO57_1018381</name>
</gene>
<organism evidence="1 2">
    <name type="scientific">Entomophthora muscae</name>
    <dbReference type="NCBI Taxonomy" id="34485"/>
    <lineage>
        <taxon>Eukaryota</taxon>
        <taxon>Fungi</taxon>
        <taxon>Fungi incertae sedis</taxon>
        <taxon>Zoopagomycota</taxon>
        <taxon>Entomophthoromycotina</taxon>
        <taxon>Entomophthoromycetes</taxon>
        <taxon>Entomophthorales</taxon>
        <taxon>Entomophthoraceae</taxon>
        <taxon>Entomophthora</taxon>
    </lineage>
</organism>
<sequence>MRICKRERITFRKEREALLVEIERELDQAIVGLALLNRNAEQVEGLSREFIQVSGSWSYFMSEIVKSNSHASSAQNILFKLSRDQLSSQENILD</sequence>
<name>A0ACC2T4K2_9FUNG</name>
<reference evidence="1" key="1">
    <citation type="submission" date="2022-04" db="EMBL/GenBank/DDBJ databases">
        <title>Genome of the entomopathogenic fungus Entomophthora muscae.</title>
        <authorList>
            <person name="Elya C."/>
            <person name="Lovett B.R."/>
            <person name="Lee E."/>
            <person name="Macias A.M."/>
            <person name="Hajek A.E."/>
            <person name="De Bivort B.L."/>
            <person name="Kasson M.T."/>
            <person name="De Fine Licht H.H."/>
            <person name="Stajich J.E."/>
        </authorList>
    </citation>
    <scope>NUCLEOTIDE SEQUENCE</scope>
    <source>
        <strain evidence="1">Berkeley</strain>
    </source>
</reference>
<keyword evidence="2" id="KW-1185">Reference proteome</keyword>
<comment type="caution">
    <text evidence="1">The sequence shown here is derived from an EMBL/GenBank/DDBJ whole genome shotgun (WGS) entry which is preliminary data.</text>
</comment>
<dbReference type="EMBL" id="QTSX02003630">
    <property type="protein sequence ID" value="KAJ9069464.1"/>
    <property type="molecule type" value="Genomic_DNA"/>
</dbReference>
<protein>
    <submittedName>
        <fullName evidence="1">Dolichyl-diphosphooligosaccharide-protein glycosyltransferase subunit dad1</fullName>
    </submittedName>
</protein>
<proteinExistence type="predicted"/>
<evidence type="ECO:0000313" key="1">
    <source>
        <dbReference type="EMBL" id="KAJ9069464.1"/>
    </source>
</evidence>
<accession>A0ACC2T4K2</accession>